<dbReference type="Gene3D" id="1.10.510.10">
    <property type="entry name" value="Transferase(Phosphotransferase) domain 1"/>
    <property type="match status" value="1"/>
</dbReference>
<sequence length="493" mass="55324">MALKQICSSSSCNQAFDIWTQLEPIYSYSGLLRVATQVADIFLLIALDRAASKALCRLVGPHAQVILDTLQMVRLSFPNNCRKHLQIRYLLLGLAKRSCQYPKCLVLSAITREGDHAVTAGHFGEIWKGRFQGDSVCVKVVKVYARSDVDKLLKAFTREAILWSHLSHENVLPFYGIHRLDDIAGRICLISPWMEDGTIGEYLLRNPKAKRLVLASDVCSGLAYLHAQDIVHGDLKGANILVTRTGRACVADFGLSIIAENEIMRWTSTASAATPGGTVRWQAPELFNPKAEDTKSSKMSDVYALGCVFYEIFTGKVPFYEVPREATVISYILVGRAPTKPAPGSEPFSQWGLSDAIWTTCIERCWERLPEDRPRPSDILESSAFNERSSSLAESAITGDFLQEGWMTPAEVRNSVRRREFGFGWSFLPPLSPPQMRPSIGEENTRKAKKMRLNKEGEYKIQPLHARSHLEYLEAVKNVFQDQPEVYSEFLES</sequence>
<name>A0A8H6HW67_9AGAR</name>
<dbReference type="GO" id="GO:0005634">
    <property type="term" value="C:nucleus"/>
    <property type="evidence" value="ECO:0007669"/>
    <property type="project" value="UniProtKB-SubCell"/>
</dbReference>
<dbReference type="InterPro" id="IPR051681">
    <property type="entry name" value="Ser/Thr_Kinases-Pseudokinases"/>
</dbReference>
<organism evidence="6 7">
    <name type="scientific">Ephemerocybe angulata</name>
    <dbReference type="NCBI Taxonomy" id="980116"/>
    <lineage>
        <taxon>Eukaryota</taxon>
        <taxon>Fungi</taxon>
        <taxon>Dikarya</taxon>
        <taxon>Basidiomycota</taxon>
        <taxon>Agaricomycotina</taxon>
        <taxon>Agaricomycetes</taxon>
        <taxon>Agaricomycetidae</taxon>
        <taxon>Agaricales</taxon>
        <taxon>Agaricineae</taxon>
        <taxon>Psathyrellaceae</taxon>
        <taxon>Ephemerocybe</taxon>
    </lineage>
</organism>
<dbReference type="InterPro" id="IPR008271">
    <property type="entry name" value="Ser/Thr_kinase_AS"/>
</dbReference>
<accession>A0A8H6HW67</accession>
<dbReference type="PANTHER" id="PTHR44329">
    <property type="entry name" value="SERINE/THREONINE-PROTEIN KINASE TNNI3K-RELATED"/>
    <property type="match status" value="1"/>
</dbReference>
<evidence type="ECO:0000256" key="2">
    <source>
        <dbReference type="ARBA" id="ARBA00022741"/>
    </source>
</evidence>
<keyword evidence="6" id="KW-0418">Kinase</keyword>
<protein>
    <submittedName>
        <fullName evidence="6">Kinase-like domain-containing protein</fullName>
    </submittedName>
</protein>
<dbReference type="InterPro" id="IPR011009">
    <property type="entry name" value="Kinase-like_dom_sf"/>
</dbReference>
<keyword evidence="4" id="KW-0539">Nucleus</keyword>
<evidence type="ECO:0000259" key="5">
    <source>
        <dbReference type="PROSITE" id="PS50011"/>
    </source>
</evidence>
<keyword evidence="7" id="KW-1185">Reference proteome</keyword>
<gene>
    <name evidence="6" type="ORF">DFP72DRAFT_814561</name>
</gene>
<dbReference type="EMBL" id="JACGCI010000041">
    <property type="protein sequence ID" value="KAF6752963.1"/>
    <property type="molecule type" value="Genomic_DNA"/>
</dbReference>
<evidence type="ECO:0000256" key="4">
    <source>
        <dbReference type="ARBA" id="ARBA00023242"/>
    </source>
</evidence>
<dbReference type="SMART" id="SM00220">
    <property type="entry name" value="S_TKc"/>
    <property type="match status" value="1"/>
</dbReference>
<dbReference type="PANTHER" id="PTHR44329:SF298">
    <property type="entry name" value="MIXED LINEAGE KINASE DOMAIN-LIKE PROTEIN"/>
    <property type="match status" value="1"/>
</dbReference>
<evidence type="ECO:0000256" key="1">
    <source>
        <dbReference type="ARBA" id="ARBA00004123"/>
    </source>
</evidence>
<comment type="caution">
    <text evidence="6">The sequence shown here is derived from an EMBL/GenBank/DDBJ whole genome shotgun (WGS) entry which is preliminary data.</text>
</comment>
<keyword evidence="2" id="KW-0547">Nucleotide-binding</keyword>
<keyword evidence="6" id="KW-0808">Transferase</keyword>
<dbReference type="GO" id="GO:0004674">
    <property type="term" value="F:protein serine/threonine kinase activity"/>
    <property type="evidence" value="ECO:0007669"/>
    <property type="project" value="TreeGrafter"/>
</dbReference>
<dbReference type="GO" id="GO:0005524">
    <property type="term" value="F:ATP binding"/>
    <property type="evidence" value="ECO:0007669"/>
    <property type="project" value="UniProtKB-KW"/>
</dbReference>
<evidence type="ECO:0000313" key="7">
    <source>
        <dbReference type="Proteomes" id="UP000521943"/>
    </source>
</evidence>
<dbReference type="InterPro" id="IPR000719">
    <property type="entry name" value="Prot_kinase_dom"/>
</dbReference>
<dbReference type="Pfam" id="PF07714">
    <property type="entry name" value="PK_Tyr_Ser-Thr"/>
    <property type="match status" value="1"/>
</dbReference>
<dbReference type="SUPFAM" id="SSF47762">
    <property type="entry name" value="PAH2 domain"/>
    <property type="match status" value="1"/>
</dbReference>
<evidence type="ECO:0000256" key="3">
    <source>
        <dbReference type="ARBA" id="ARBA00022840"/>
    </source>
</evidence>
<dbReference type="InterPro" id="IPR001245">
    <property type="entry name" value="Ser-Thr/Tyr_kinase_cat_dom"/>
</dbReference>
<dbReference type="OrthoDB" id="122279at2759"/>
<dbReference type="Proteomes" id="UP000521943">
    <property type="component" value="Unassembled WGS sequence"/>
</dbReference>
<dbReference type="SUPFAM" id="SSF56112">
    <property type="entry name" value="Protein kinase-like (PK-like)"/>
    <property type="match status" value="1"/>
</dbReference>
<keyword evidence="3" id="KW-0067">ATP-binding</keyword>
<proteinExistence type="predicted"/>
<feature type="domain" description="Protein kinase" evidence="5">
    <location>
        <begin position="112"/>
        <end position="385"/>
    </location>
</feature>
<dbReference type="AlphaFoldDB" id="A0A8H6HW67"/>
<comment type="subcellular location">
    <subcellularLocation>
        <location evidence="1">Nucleus</location>
    </subcellularLocation>
</comment>
<evidence type="ECO:0000313" key="6">
    <source>
        <dbReference type="EMBL" id="KAF6752963.1"/>
    </source>
</evidence>
<dbReference type="PROSITE" id="PS50011">
    <property type="entry name" value="PROTEIN_KINASE_DOM"/>
    <property type="match status" value="1"/>
</dbReference>
<dbReference type="PROSITE" id="PS00108">
    <property type="entry name" value="PROTEIN_KINASE_ST"/>
    <property type="match status" value="1"/>
</dbReference>
<dbReference type="InterPro" id="IPR036600">
    <property type="entry name" value="PAH_sf"/>
</dbReference>
<dbReference type="GO" id="GO:0006355">
    <property type="term" value="P:regulation of DNA-templated transcription"/>
    <property type="evidence" value="ECO:0007669"/>
    <property type="project" value="InterPro"/>
</dbReference>
<reference evidence="6 7" key="1">
    <citation type="submission" date="2020-07" db="EMBL/GenBank/DDBJ databases">
        <title>Comparative genomics of pyrophilous fungi reveals a link between fire events and developmental genes.</title>
        <authorList>
            <consortium name="DOE Joint Genome Institute"/>
            <person name="Steindorff A.S."/>
            <person name="Carver A."/>
            <person name="Calhoun S."/>
            <person name="Stillman K."/>
            <person name="Liu H."/>
            <person name="Lipzen A."/>
            <person name="Pangilinan J."/>
            <person name="Labutti K."/>
            <person name="Bruns T.D."/>
            <person name="Grigoriev I.V."/>
        </authorList>
    </citation>
    <scope>NUCLEOTIDE SEQUENCE [LARGE SCALE GENOMIC DNA]</scope>
    <source>
        <strain evidence="6 7">CBS 144469</strain>
    </source>
</reference>